<keyword evidence="3" id="KW-1185">Reference proteome</keyword>
<geneLocation type="plasmid" evidence="2 3">
    <name>pFA1</name>
</geneLocation>
<evidence type="ECO:0000313" key="2">
    <source>
        <dbReference type="EMBL" id="BDD11446.1"/>
    </source>
</evidence>
<organism evidence="2 3">
    <name type="scientific">Fulvitalea axinellae</name>
    <dbReference type="NCBI Taxonomy" id="1182444"/>
    <lineage>
        <taxon>Bacteria</taxon>
        <taxon>Pseudomonadati</taxon>
        <taxon>Bacteroidota</taxon>
        <taxon>Cytophagia</taxon>
        <taxon>Cytophagales</taxon>
        <taxon>Persicobacteraceae</taxon>
        <taxon>Fulvitalea</taxon>
    </lineage>
</organism>
<evidence type="ECO:0000313" key="3">
    <source>
        <dbReference type="Proteomes" id="UP001348817"/>
    </source>
</evidence>
<dbReference type="KEGG" id="fax:FUAX_38780"/>
<dbReference type="Proteomes" id="UP001348817">
    <property type="component" value="Plasmid pFA1"/>
</dbReference>
<dbReference type="Pfam" id="PF13568">
    <property type="entry name" value="OMP_b-brl_2"/>
    <property type="match status" value="1"/>
</dbReference>
<evidence type="ECO:0000259" key="1">
    <source>
        <dbReference type="Pfam" id="PF13568"/>
    </source>
</evidence>
<dbReference type="RefSeq" id="WP_338394942.1">
    <property type="nucleotide sequence ID" value="NZ_AP025315.1"/>
</dbReference>
<dbReference type="InterPro" id="IPR025665">
    <property type="entry name" value="Beta-barrel_OMP_2"/>
</dbReference>
<dbReference type="EMBL" id="AP025315">
    <property type="protein sequence ID" value="BDD11446.1"/>
    <property type="molecule type" value="Genomic_DNA"/>
</dbReference>
<feature type="domain" description="Outer membrane protein beta-barrel" evidence="1">
    <location>
        <begin position="58"/>
        <end position="212"/>
    </location>
</feature>
<proteinExistence type="predicted"/>
<protein>
    <recommendedName>
        <fullName evidence="1">Outer membrane protein beta-barrel domain-containing protein</fullName>
    </recommendedName>
</protein>
<keyword evidence="2" id="KW-0614">Plasmid</keyword>
<reference evidence="2 3" key="1">
    <citation type="submission" date="2021-12" db="EMBL/GenBank/DDBJ databases">
        <title>Genome sequencing of bacteria with rrn-lacking chromosome and rrn-plasmid.</title>
        <authorList>
            <person name="Anda M."/>
            <person name="Iwasaki W."/>
        </authorList>
    </citation>
    <scope>NUCLEOTIDE SEQUENCE [LARGE SCALE GENOMIC DNA]</scope>
    <source>
        <strain evidence="2 3">DSM 100852</strain>
        <plasmid evidence="2 3">pFA1</plasmid>
    </source>
</reference>
<accession>A0AAU9CQJ8</accession>
<gene>
    <name evidence="2" type="ORF">FUAX_38780</name>
</gene>
<sequence>MKRLLVIIFLAISFLFVSHSKSYGQIAYLVLIFGDKLANENFYFTAVGGFSVNFPGDYMNSSPGVGVNFGFIANIRINQKLFFAPEFVPFSLYRINHVERINTGNPDIDPLFKSATSIKRAYQFELPVTLRYQMTDHFAVSGGPYIGFWTSVKNKYTDKIDDDKIEYTQDVGDNFETLDFGFVADVSFSLTKKVWKGPFLRLRYKQGLRDMYKPSGEIYSSTLTLQLALPFVETAKCP</sequence>
<name>A0AAU9CQJ8_9BACT</name>
<dbReference type="AlphaFoldDB" id="A0AAU9CQJ8"/>